<dbReference type="EMBL" id="LWSG01000012">
    <property type="protein sequence ID" value="OAS86760.1"/>
    <property type="molecule type" value="Genomic_DNA"/>
</dbReference>
<evidence type="ECO:0000313" key="3">
    <source>
        <dbReference type="Proteomes" id="UP000078534"/>
    </source>
</evidence>
<organism evidence="2 3">
    <name type="scientific">Metabacillus litoralis</name>
    <dbReference type="NCBI Taxonomy" id="152268"/>
    <lineage>
        <taxon>Bacteria</taxon>
        <taxon>Bacillati</taxon>
        <taxon>Bacillota</taxon>
        <taxon>Bacilli</taxon>
        <taxon>Bacillales</taxon>
        <taxon>Bacillaceae</taxon>
        <taxon>Metabacillus</taxon>
    </lineage>
</organism>
<feature type="transmembrane region" description="Helical" evidence="1">
    <location>
        <begin position="44"/>
        <end position="65"/>
    </location>
</feature>
<dbReference type="RefSeq" id="WP_066331236.1">
    <property type="nucleotide sequence ID" value="NZ_LWSG01000012.1"/>
</dbReference>
<feature type="transmembrane region" description="Helical" evidence="1">
    <location>
        <begin position="86"/>
        <end position="108"/>
    </location>
</feature>
<keyword evidence="1" id="KW-0812">Transmembrane</keyword>
<sequence length="233" mass="26269">MKEELKAILYYMFTEMKFSLMIFWSILLSSIVVLFVLADFAFRNVVISTSIATYVFCGFVGFLVTKKNLPFCIKFGATRNSFHLSASIFLLLLSIGLAIVNEIVTSIVNYAQDLLLVDGILIFEPAKLLVNTPSFGFSILFDSFIIFVVLTIGYLLGSIVYRFGQIGGFITLACVLLFNFLPFVQDALSHFFQGFLNGDMNINFVFLIIFSFILLIINWFIIKKSSPLPALSR</sequence>
<accession>A0A179T056</accession>
<dbReference type="STRING" id="152268.A6K24_04415"/>
<feature type="transmembrane region" description="Helical" evidence="1">
    <location>
        <begin position="20"/>
        <end position="38"/>
    </location>
</feature>
<evidence type="ECO:0000313" key="2">
    <source>
        <dbReference type="EMBL" id="OAS86760.1"/>
    </source>
</evidence>
<feature type="transmembrane region" description="Helical" evidence="1">
    <location>
        <begin position="135"/>
        <end position="156"/>
    </location>
</feature>
<evidence type="ECO:0000256" key="1">
    <source>
        <dbReference type="SAM" id="Phobius"/>
    </source>
</evidence>
<feature type="transmembrane region" description="Helical" evidence="1">
    <location>
        <begin position="163"/>
        <end position="184"/>
    </location>
</feature>
<dbReference type="Proteomes" id="UP000078534">
    <property type="component" value="Unassembled WGS sequence"/>
</dbReference>
<comment type="caution">
    <text evidence="2">The sequence shown here is derived from an EMBL/GenBank/DDBJ whole genome shotgun (WGS) entry which is preliminary data.</text>
</comment>
<gene>
    <name evidence="2" type="ORF">A6K24_04415</name>
</gene>
<dbReference type="AlphaFoldDB" id="A0A179T056"/>
<keyword evidence="3" id="KW-1185">Reference proteome</keyword>
<name>A0A179T056_9BACI</name>
<keyword evidence="1" id="KW-0472">Membrane</keyword>
<proteinExistence type="predicted"/>
<keyword evidence="1" id="KW-1133">Transmembrane helix</keyword>
<feature type="transmembrane region" description="Helical" evidence="1">
    <location>
        <begin position="204"/>
        <end position="222"/>
    </location>
</feature>
<protein>
    <submittedName>
        <fullName evidence="2">Uncharacterized protein</fullName>
    </submittedName>
</protein>
<reference evidence="3" key="1">
    <citation type="submission" date="2016-04" db="EMBL/GenBank/DDBJ databases">
        <authorList>
            <person name="Lyu Z."/>
            <person name="Lyu W."/>
        </authorList>
    </citation>
    <scope>NUCLEOTIDE SEQUENCE [LARGE SCALE GENOMIC DNA]</scope>
    <source>
        <strain evidence="3">C44</strain>
    </source>
</reference>